<keyword evidence="1" id="KW-0472">Membrane</keyword>
<name>F9UK67_9BACT</name>
<reference evidence="2 3" key="1">
    <citation type="journal article" date="2013" name="Genome Announc.">
        <title>Genome Sequence of Mycoplasma columbinum Strain SF7.</title>
        <authorList>
            <person name="Guo Z."/>
            <person name="Xu X."/>
            <person name="Zheng Q."/>
            <person name="Li T."/>
            <person name="Kuang S."/>
            <person name="Zhang Z."/>
            <person name="Chen Y."/>
            <person name="Lu X."/>
            <person name="Zhou R."/>
            <person name="Bi D."/>
            <person name="Jin H."/>
        </authorList>
    </citation>
    <scope>NUCLEOTIDE SEQUENCE [LARGE SCALE GENOMIC DNA]</scope>
    <source>
        <strain evidence="2 3">SF7</strain>
    </source>
</reference>
<evidence type="ECO:0000256" key="1">
    <source>
        <dbReference type="SAM" id="Phobius"/>
    </source>
</evidence>
<sequence>MKLKFKRKLIGILGIPSILALPIVLSVSEKDENEEKEELVDPAIEEETTSKDTKKTQFNEIGKFLQLKSSFDALIDYFEQNTKVFINSSNKTKYLGFSVLNKWVEQFKAENNKFDQFIKEYQSKEASDSTTSEYAKKLENMGRILESWRDALYRISKDALETYDFLTALDAEQIDYKGTYFNNFKAVIDKIDQELASGDLKAFKMPETFTTVDSYTDEIKMSAIKLAEQITTAINTRKQNDINNIIDDLNTYVSILKIAVDENKTYEEKVNAIEAFHNVKSDETQDSKNTDSIWFAKSKEQLISLLSEIKLVEDKLANKKHLFAEVNKVLEANHLNVTINPDDKENSLANLREKLNELLKTKENADGIRETYTRRLNEIWTVVGISAVLLVIVVILLVQLKKTRNLQKANKELEGQSA</sequence>
<dbReference type="AlphaFoldDB" id="F9UK67"/>
<proteinExistence type="predicted"/>
<dbReference type="RefSeq" id="WP_006608685.1">
    <property type="nucleotide sequence ID" value="NZ_AFXA01000011.1"/>
</dbReference>
<dbReference type="EMBL" id="AFXA01000011">
    <property type="protein sequence ID" value="EGV00072.1"/>
    <property type="molecule type" value="Genomic_DNA"/>
</dbReference>
<dbReference type="STRING" id="1037410.MCSF7_01391"/>
<keyword evidence="3" id="KW-1185">Reference proteome</keyword>
<comment type="caution">
    <text evidence="2">The sequence shown here is derived from an EMBL/GenBank/DDBJ whole genome shotgun (WGS) entry which is preliminary data.</text>
</comment>
<feature type="transmembrane region" description="Helical" evidence="1">
    <location>
        <begin position="379"/>
        <end position="398"/>
    </location>
</feature>
<protein>
    <submittedName>
        <fullName evidence="2">Uncharacterized protein</fullName>
    </submittedName>
</protein>
<organism evidence="2 3">
    <name type="scientific">Mycoplasmopsis columbina SF7</name>
    <dbReference type="NCBI Taxonomy" id="1037410"/>
    <lineage>
        <taxon>Bacteria</taxon>
        <taxon>Bacillati</taxon>
        <taxon>Mycoplasmatota</taxon>
        <taxon>Mycoplasmoidales</taxon>
        <taxon>Metamycoplasmataceae</taxon>
        <taxon>Mycoplasmopsis</taxon>
    </lineage>
</organism>
<keyword evidence="1" id="KW-1133">Transmembrane helix</keyword>
<accession>F9UK67</accession>
<evidence type="ECO:0000313" key="3">
    <source>
        <dbReference type="Proteomes" id="UP000004978"/>
    </source>
</evidence>
<dbReference type="Proteomes" id="UP000004978">
    <property type="component" value="Unassembled WGS sequence"/>
</dbReference>
<gene>
    <name evidence="2" type="ORF">MCSF7_01391</name>
</gene>
<keyword evidence="1" id="KW-0812">Transmembrane</keyword>
<evidence type="ECO:0000313" key="2">
    <source>
        <dbReference type="EMBL" id="EGV00072.1"/>
    </source>
</evidence>